<sequence length="119" mass="14215">MDQRLQIFHFSFRIAPEIIFRRRVVTTAVEEMVVDDIQIITKENRRIESYLHLVEDEDEDDGEITRDCRVYEHDKSINIYIYVGDDKLFSVALTMINSFGGRMPLFFPQFEFCYFLTTT</sequence>
<gene>
    <name evidence="1" type="ORF">QVD17_33155</name>
</gene>
<name>A0AAD8JWA3_TARER</name>
<accession>A0AAD8JWA3</accession>
<evidence type="ECO:0000313" key="1">
    <source>
        <dbReference type="EMBL" id="KAK1412145.1"/>
    </source>
</evidence>
<reference evidence="1" key="1">
    <citation type="journal article" date="2023" name="bioRxiv">
        <title>Improved chromosome-level genome assembly for marigold (Tagetes erecta).</title>
        <authorList>
            <person name="Jiang F."/>
            <person name="Yuan L."/>
            <person name="Wang S."/>
            <person name="Wang H."/>
            <person name="Xu D."/>
            <person name="Wang A."/>
            <person name="Fan W."/>
        </authorList>
    </citation>
    <scope>NUCLEOTIDE SEQUENCE</scope>
    <source>
        <strain evidence="1">WSJ</strain>
        <tissue evidence="1">Leaf</tissue>
    </source>
</reference>
<evidence type="ECO:0000313" key="2">
    <source>
        <dbReference type="Proteomes" id="UP001229421"/>
    </source>
</evidence>
<organism evidence="1 2">
    <name type="scientific">Tagetes erecta</name>
    <name type="common">African marigold</name>
    <dbReference type="NCBI Taxonomy" id="13708"/>
    <lineage>
        <taxon>Eukaryota</taxon>
        <taxon>Viridiplantae</taxon>
        <taxon>Streptophyta</taxon>
        <taxon>Embryophyta</taxon>
        <taxon>Tracheophyta</taxon>
        <taxon>Spermatophyta</taxon>
        <taxon>Magnoliopsida</taxon>
        <taxon>eudicotyledons</taxon>
        <taxon>Gunneridae</taxon>
        <taxon>Pentapetalae</taxon>
        <taxon>asterids</taxon>
        <taxon>campanulids</taxon>
        <taxon>Asterales</taxon>
        <taxon>Asteraceae</taxon>
        <taxon>Asteroideae</taxon>
        <taxon>Heliantheae alliance</taxon>
        <taxon>Tageteae</taxon>
        <taxon>Tagetes</taxon>
    </lineage>
</organism>
<proteinExistence type="predicted"/>
<protein>
    <submittedName>
        <fullName evidence="1">Uncharacterized protein</fullName>
    </submittedName>
</protein>
<keyword evidence="2" id="KW-1185">Reference proteome</keyword>
<dbReference type="AlphaFoldDB" id="A0AAD8JWA3"/>
<dbReference type="Proteomes" id="UP001229421">
    <property type="component" value="Unassembled WGS sequence"/>
</dbReference>
<comment type="caution">
    <text evidence="1">The sequence shown here is derived from an EMBL/GenBank/DDBJ whole genome shotgun (WGS) entry which is preliminary data.</text>
</comment>
<dbReference type="EMBL" id="JAUHHV010000009">
    <property type="protein sequence ID" value="KAK1412145.1"/>
    <property type="molecule type" value="Genomic_DNA"/>
</dbReference>